<feature type="domain" description="Tyrosine-protein kinase G-rich" evidence="8">
    <location>
        <begin position="253"/>
        <end position="315"/>
    </location>
</feature>
<name>A0ABT7XK45_9NEIS</name>
<keyword evidence="5 6" id="KW-0472">Membrane</keyword>
<dbReference type="InterPro" id="IPR032807">
    <property type="entry name" value="GNVR"/>
</dbReference>
<dbReference type="InterPro" id="IPR050445">
    <property type="entry name" value="Bact_polysacc_biosynth/exp"/>
</dbReference>
<keyword evidence="2" id="KW-1003">Cell membrane</keyword>
<dbReference type="Pfam" id="PF13807">
    <property type="entry name" value="GNVR"/>
    <property type="match status" value="1"/>
</dbReference>
<organism evidence="9 10">
    <name type="scientific">Crenobacter oryzisoli</name>
    <dbReference type="NCBI Taxonomy" id="3056844"/>
    <lineage>
        <taxon>Bacteria</taxon>
        <taxon>Pseudomonadati</taxon>
        <taxon>Pseudomonadota</taxon>
        <taxon>Betaproteobacteria</taxon>
        <taxon>Neisseriales</taxon>
        <taxon>Neisseriaceae</taxon>
        <taxon>Crenobacter</taxon>
    </lineage>
</organism>
<comment type="caution">
    <text evidence="9">The sequence shown here is derived from an EMBL/GenBank/DDBJ whole genome shotgun (WGS) entry which is preliminary data.</text>
</comment>
<evidence type="ECO:0000256" key="1">
    <source>
        <dbReference type="ARBA" id="ARBA00004651"/>
    </source>
</evidence>
<evidence type="ECO:0000256" key="3">
    <source>
        <dbReference type="ARBA" id="ARBA00022692"/>
    </source>
</evidence>
<sequence>MFDILAVLLKHKKVVFGLPVACAVVAAGVSLALSNQYQSSTLIVPPVNPALGLNMAPTLLTLAGSDQVRASVLDQLKLQQHYQSSDRRDALLELDNNVKTSLTKDQLLEIQVLDRDPQTAAALADSYASTIIQAAHDNRLSPSAAFQANLQARMSITEQQRKEAESKLKAMSPDWPSRLSGQDRAIASALGQMQAEMAAKDFFNSNDAKLSDQSSPIVKLQEQINLLRQDMAVKSRTGATPELLTAYSDMVFYASLKQRLQESLALSKAQQANEIRIVAKADVPLNKEKPKRALIVALAFLAGGMLAALYAFAKEGLDKACGWRLLMRRANGQK</sequence>
<keyword evidence="4 6" id="KW-1133">Transmembrane helix</keyword>
<gene>
    <name evidence="9" type="ORF">QU481_04555</name>
</gene>
<feature type="domain" description="Polysaccharide chain length determinant N-terminal" evidence="7">
    <location>
        <begin position="2"/>
        <end position="82"/>
    </location>
</feature>
<evidence type="ECO:0000313" key="9">
    <source>
        <dbReference type="EMBL" id="MDN0074159.1"/>
    </source>
</evidence>
<keyword evidence="10" id="KW-1185">Reference proteome</keyword>
<evidence type="ECO:0000259" key="8">
    <source>
        <dbReference type="Pfam" id="PF13807"/>
    </source>
</evidence>
<evidence type="ECO:0000313" key="10">
    <source>
        <dbReference type="Proteomes" id="UP001168540"/>
    </source>
</evidence>
<evidence type="ECO:0000259" key="7">
    <source>
        <dbReference type="Pfam" id="PF02706"/>
    </source>
</evidence>
<evidence type="ECO:0000256" key="5">
    <source>
        <dbReference type="ARBA" id="ARBA00023136"/>
    </source>
</evidence>
<comment type="subcellular location">
    <subcellularLocation>
        <location evidence="1">Cell membrane</location>
        <topology evidence="1">Multi-pass membrane protein</topology>
    </subcellularLocation>
</comment>
<dbReference type="Proteomes" id="UP001168540">
    <property type="component" value="Unassembled WGS sequence"/>
</dbReference>
<feature type="transmembrane region" description="Helical" evidence="6">
    <location>
        <begin position="293"/>
        <end position="313"/>
    </location>
</feature>
<evidence type="ECO:0000256" key="4">
    <source>
        <dbReference type="ARBA" id="ARBA00022989"/>
    </source>
</evidence>
<protein>
    <submittedName>
        <fullName evidence="9">GNVR domain-containing protein</fullName>
    </submittedName>
</protein>
<proteinExistence type="predicted"/>
<keyword evidence="3 6" id="KW-0812">Transmembrane</keyword>
<accession>A0ABT7XK45</accession>
<dbReference type="InterPro" id="IPR003856">
    <property type="entry name" value="LPS_length_determ_N"/>
</dbReference>
<reference evidence="9" key="1">
    <citation type="submission" date="2023-06" db="EMBL/GenBank/DDBJ databases">
        <authorList>
            <person name="Zhang S."/>
        </authorList>
    </citation>
    <scope>NUCLEOTIDE SEQUENCE</scope>
    <source>
        <strain evidence="9">SG2303</strain>
    </source>
</reference>
<dbReference type="PANTHER" id="PTHR32309">
    <property type="entry name" value="TYROSINE-PROTEIN KINASE"/>
    <property type="match status" value="1"/>
</dbReference>
<dbReference type="PANTHER" id="PTHR32309:SF13">
    <property type="entry name" value="FERRIC ENTEROBACTIN TRANSPORT PROTEIN FEPE"/>
    <property type="match status" value="1"/>
</dbReference>
<dbReference type="EMBL" id="JAUEDK010000005">
    <property type="protein sequence ID" value="MDN0074159.1"/>
    <property type="molecule type" value="Genomic_DNA"/>
</dbReference>
<evidence type="ECO:0000256" key="2">
    <source>
        <dbReference type="ARBA" id="ARBA00022475"/>
    </source>
</evidence>
<dbReference type="Pfam" id="PF02706">
    <property type="entry name" value="Wzz"/>
    <property type="match status" value="1"/>
</dbReference>
<evidence type="ECO:0000256" key="6">
    <source>
        <dbReference type="SAM" id="Phobius"/>
    </source>
</evidence>